<dbReference type="Gene3D" id="3.40.390.10">
    <property type="entry name" value="Collagenase (Catalytic Domain)"/>
    <property type="match status" value="1"/>
</dbReference>
<feature type="binding site" evidence="14">
    <location>
        <position position="507"/>
    </location>
    <ligand>
        <name>Ca(2+)</name>
        <dbReference type="ChEBI" id="CHEBI:29108"/>
        <label>1</label>
    </ligand>
</feature>
<dbReference type="InterPro" id="IPR041645">
    <property type="entry name" value="ADAMTS_CR_2"/>
</dbReference>
<dbReference type="FunFam" id="2.20.100.10:FF:000006">
    <property type="entry name" value="A disintegrin and metalloproteinase with thrombospondin motifs 1"/>
    <property type="match status" value="1"/>
</dbReference>
<feature type="binding site" evidence="14 16">
    <location>
        <position position="451"/>
    </location>
    <ligand>
        <name>Zn(2+)</name>
        <dbReference type="ChEBI" id="CHEBI:29105"/>
        <note>catalytic</note>
    </ligand>
</feature>
<feature type="disulfide bond" evidence="15">
    <location>
        <begin position="406"/>
        <end position="413"/>
    </location>
</feature>
<evidence type="ECO:0000256" key="4">
    <source>
        <dbReference type="ARBA" id="ARBA00022670"/>
    </source>
</evidence>
<evidence type="ECO:0000256" key="7">
    <source>
        <dbReference type="ARBA" id="ARBA00022737"/>
    </source>
</evidence>
<dbReference type="PROSITE" id="PS50215">
    <property type="entry name" value="ADAM_MEPRO"/>
    <property type="match status" value="1"/>
</dbReference>
<feature type="disulfide bond" evidence="15">
    <location>
        <begin position="611"/>
        <end position="648"/>
    </location>
</feature>
<dbReference type="EMBL" id="JBJJXI010000034">
    <property type="protein sequence ID" value="KAL3402664.1"/>
    <property type="molecule type" value="Genomic_DNA"/>
</dbReference>
<dbReference type="InterPro" id="IPR036383">
    <property type="entry name" value="TSP1_rpt_sf"/>
</dbReference>
<dbReference type="Pfam" id="PF00090">
    <property type="entry name" value="TSP_1"/>
    <property type="match status" value="1"/>
</dbReference>
<keyword evidence="9 14" id="KW-0862">Zinc</keyword>
<evidence type="ECO:0000256" key="9">
    <source>
        <dbReference type="ARBA" id="ARBA00022833"/>
    </source>
</evidence>
<keyword evidence="12" id="KW-0325">Glycoprotein</keyword>
<keyword evidence="4" id="KW-0645">Protease</keyword>
<feature type="binding site" evidence="14">
    <location>
        <position position="395"/>
    </location>
    <ligand>
        <name>Ca(2+)</name>
        <dbReference type="ChEBI" id="CHEBI:29108"/>
        <label>1</label>
    </ligand>
</feature>
<feature type="signal peptide" evidence="18">
    <location>
        <begin position="1"/>
        <end position="19"/>
    </location>
</feature>
<dbReference type="Gene3D" id="3.40.1620.60">
    <property type="match status" value="1"/>
</dbReference>
<gene>
    <name evidence="20" type="ORF">TKK_004591</name>
</gene>
<dbReference type="FunFam" id="3.40.390.10:FF:000001">
    <property type="entry name" value="A disintegrin and metalloproteinase with thrombospondin motifs 1"/>
    <property type="match status" value="1"/>
</dbReference>
<keyword evidence="8" id="KW-0378">Hydrolase</keyword>
<dbReference type="CDD" id="cd04273">
    <property type="entry name" value="ZnMc_ADAMTS_like"/>
    <property type="match status" value="1"/>
</dbReference>
<feature type="disulfide bond" evidence="15">
    <location>
        <begin position="553"/>
        <end position="583"/>
    </location>
</feature>
<feature type="disulfide bond" evidence="15">
    <location>
        <begin position="534"/>
        <end position="558"/>
    </location>
</feature>
<feature type="compositionally biased region" description="Basic and acidic residues" evidence="17">
    <location>
        <begin position="169"/>
        <end position="178"/>
    </location>
</feature>
<comment type="cofactor">
    <cofactor evidence="14">
        <name>Zn(2+)</name>
        <dbReference type="ChEBI" id="CHEBI:29105"/>
    </cofactor>
    <text evidence="14">Binds 1 zinc ion per subunit.</text>
</comment>
<evidence type="ECO:0000256" key="15">
    <source>
        <dbReference type="PIRSR" id="PIRSR613273-3"/>
    </source>
</evidence>
<dbReference type="InterPro" id="IPR010294">
    <property type="entry name" value="ADAMTS_spacer1"/>
</dbReference>
<dbReference type="FunFam" id="2.20.100.10:FF:000005">
    <property type="entry name" value="ADAM metallopeptidase with thrombospondin type 1 motif 9"/>
    <property type="match status" value="1"/>
</dbReference>
<keyword evidence="14" id="KW-0106">Calcium</keyword>
<dbReference type="PRINTS" id="PR01857">
    <property type="entry name" value="ADAMTSFAMILY"/>
</dbReference>
<dbReference type="InterPro" id="IPR001590">
    <property type="entry name" value="Peptidase_M12B"/>
</dbReference>
<evidence type="ECO:0000256" key="8">
    <source>
        <dbReference type="ARBA" id="ARBA00022801"/>
    </source>
</evidence>
<dbReference type="InterPro" id="IPR050439">
    <property type="entry name" value="ADAMTS_ADAMTS-like"/>
</dbReference>
<dbReference type="Gene3D" id="2.20.100.10">
    <property type="entry name" value="Thrombospondin type-1 (TSP1) repeat"/>
    <property type="match status" value="3"/>
</dbReference>
<feature type="chain" id="PRO_5044799259" description="Peptidase M12B domain-containing protein" evidence="18">
    <location>
        <begin position="20"/>
        <end position="1231"/>
    </location>
</feature>
<dbReference type="InterPro" id="IPR045371">
    <property type="entry name" value="ADAMTS_CR_3"/>
</dbReference>
<evidence type="ECO:0000256" key="2">
    <source>
        <dbReference type="ARBA" id="ARBA00022525"/>
    </source>
</evidence>
<evidence type="ECO:0000313" key="21">
    <source>
        <dbReference type="Proteomes" id="UP001627154"/>
    </source>
</evidence>
<evidence type="ECO:0000256" key="5">
    <source>
        <dbReference type="ARBA" id="ARBA00022723"/>
    </source>
</evidence>
<organism evidence="20 21">
    <name type="scientific">Trichogramma kaykai</name>
    <dbReference type="NCBI Taxonomy" id="54128"/>
    <lineage>
        <taxon>Eukaryota</taxon>
        <taxon>Metazoa</taxon>
        <taxon>Ecdysozoa</taxon>
        <taxon>Arthropoda</taxon>
        <taxon>Hexapoda</taxon>
        <taxon>Insecta</taxon>
        <taxon>Pterygota</taxon>
        <taxon>Neoptera</taxon>
        <taxon>Endopterygota</taxon>
        <taxon>Hymenoptera</taxon>
        <taxon>Apocrita</taxon>
        <taxon>Proctotrupomorpha</taxon>
        <taxon>Chalcidoidea</taxon>
        <taxon>Trichogrammatidae</taxon>
        <taxon>Trichogramma</taxon>
    </lineage>
</organism>
<feature type="disulfide bond" evidence="15">
    <location>
        <begin position="577"/>
        <end position="588"/>
    </location>
</feature>
<dbReference type="SMART" id="SM00209">
    <property type="entry name" value="TSP1"/>
    <property type="match status" value="4"/>
</dbReference>
<feature type="binding site" evidence="14">
    <location>
        <position position="302"/>
    </location>
    <ligand>
        <name>Ca(2+)</name>
        <dbReference type="ChEBI" id="CHEBI:29108"/>
        <label>1</label>
    </ligand>
</feature>
<dbReference type="Pfam" id="PF19236">
    <property type="entry name" value="ADAMTS_CR_3"/>
    <property type="match status" value="1"/>
</dbReference>
<keyword evidence="10" id="KW-0482">Metalloprotease</keyword>
<evidence type="ECO:0000256" key="17">
    <source>
        <dbReference type="SAM" id="MobiDB-lite"/>
    </source>
</evidence>
<keyword evidence="11 15" id="KW-1015">Disulfide bond</keyword>
<reference evidence="20 21" key="1">
    <citation type="journal article" date="2024" name="bioRxiv">
        <title>A reference genome for Trichogramma kaykai: A tiny desert-dwelling parasitoid wasp with competing sex-ratio distorters.</title>
        <authorList>
            <person name="Culotta J."/>
            <person name="Lindsey A.R."/>
        </authorList>
    </citation>
    <scope>NUCLEOTIDE SEQUENCE [LARGE SCALE GENOMIC DNA]</scope>
    <source>
        <strain evidence="20 21">KSX58</strain>
    </source>
</reference>
<keyword evidence="3" id="KW-0272">Extracellular matrix</keyword>
<dbReference type="SUPFAM" id="SSF55486">
    <property type="entry name" value="Metalloproteases ('zincins'), catalytic domain"/>
    <property type="match status" value="1"/>
</dbReference>
<dbReference type="Pfam" id="PF19030">
    <property type="entry name" value="TSP1_ADAMTS"/>
    <property type="match status" value="3"/>
</dbReference>
<dbReference type="Pfam" id="PF17771">
    <property type="entry name" value="ADAMTS_CR_2"/>
    <property type="match status" value="1"/>
</dbReference>
<dbReference type="Pfam" id="PF01421">
    <property type="entry name" value="Reprolysin"/>
    <property type="match status" value="1"/>
</dbReference>
<keyword evidence="2" id="KW-0964">Secreted</keyword>
<dbReference type="InterPro" id="IPR000884">
    <property type="entry name" value="TSP1_rpt"/>
</dbReference>
<feature type="region of interest" description="Disordered" evidence="17">
    <location>
        <begin position="248"/>
        <end position="268"/>
    </location>
</feature>
<protein>
    <recommendedName>
        <fullName evidence="19">Peptidase M12B domain-containing protein</fullName>
    </recommendedName>
</protein>
<dbReference type="Pfam" id="PF01562">
    <property type="entry name" value="Pep_M12B_propep"/>
    <property type="match status" value="1"/>
</dbReference>
<feature type="binding site" description="in inhibited form" evidence="14">
    <location>
        <position position="230"/>
    </location>
    <ligand>
        <name>Zn(2+)</name>
        <dbReference type="ChEBI" id="CHEBI:29105"/>
        <note>catalytic</note>
    </ligand>
</feature>
<comment type="caution">
    <text evidence="20">The sequence shown here is derived from an EMBL/GenBank/DDBJ whole genome shotgun (WGS) entry which is preliminary data.</text>
</comment>
<dbReference type="InterPro" id="IPR024079">
    <property type="entry name" value="MetalloPept_cat_dom_sf"/>
</dbReference>
<feature type="disulfide bond" evidence="15">
    <location>
        <begin position="377"/>
        <end position="431"/>
    </location>
</feature>
<evidence type="ECO:0000256" key="1">
    <source>
        <dbReference type="ARBA" id="ARBA00004498"/>
    </source>
</evidence>
<feature type="binding site" evidence="14">
    <location>
        <position position="510"/>
    </location>
    <ligand>
        <name>Ca(2+)</name>
        <dbReference type="ChEBI" id="CHEBI:29108"/>
        <label>2</label>
    </ligand>
</feature>
<feature type="domain" description="Peptidase M12B" evidence="19">
    <location>
        <begin position="299"/>
        <end position="512"/>
    </location>
</feature>
<dbReference type="InterPro" id="IPR002870">
    <property type="entry name" value="Peptidase_M12B_N"/>
</dbReference>
<sequence length="1231" mass="138730">MKMIFSWIILSTIISFIFATKTTTPIGLYTHQDHIASHEIVFPRKVTHWGEFISHDVTHFSNSTSSGGHDPETVHYRLSTGHQEEELHLELVPANEFIAPAIVVETHGRNSRQRRSVNQVSSKCHFRGIIRDQPNSKVVLSACDGLSGYFHGKHGQLWVEPVSREHEHKYKVTQETRPHILFRRRRSDNGKSKDSPASASSSTTKKKKRMRFFNKQKPRRKKKTKHERNCGTREPRRLTETLLEWQSQPGSVQVQGRGRRRQNPLPPHYQMHHYSHSLLLDSGSAPARRRSKRSISRPQHVEALVVADTTMMAFHQDGDVEAYLLTIMNMVSSLYLDPTIGNFINIVVVRIVLMEDDEAEQGLNITINADKTLYNFCKWQQKLNPPDDSHPNHHDVAILITRQDICSRANTPCSTLGVAHVAGMCQPDRSCSVNEDNGITLAHTITHELGHNFGMYHDTEKIGCGKKDGEKLHVMTPTFEADTVGVAWSRCSRRDITNFLDQGKGECLEDEPADNDYSYPDLPPGALYDAEHQCRLQFAVKESSVCSPLEEMCSKLWCIVDGVCTTNLHPAAPGTSCGKHKWCQNQECVPIVDQPDPVDGGWGEWGSWSECSRGCGAGISIIERKCDHPEPAHGGKFCIGKRRRYKICNTQACPEGTPSFRSQQCAGYNGVEYKGKNYTWLPYFDQTEPCELYCTDSEERIIVPWGEAALDGTPCNVGTRDMCIAGICRKVGCDWKVDSDAIEDQCGICHGDGTQCITIRGVYDENEGADYKQVLVIPEGSRNIKIEEVGNSKNYIGIGRVNTSEFFLNGQRQITLGGEYQVAGTPALYERDRDKEKIRIPGPIKEDIVVYLINRGNYRNLGLRYVYTIPKTDANRTPEYSWAYFDWTVCSTTCGGGSQSSYAFCQEEKSGVVEDKFCNNIIKPEPLTRECNMHPCPAKWWTGPWQTCSLTCGEGAFRRRTVMCVSTGKIESEDQPEIALPDTECDKDARPEEVEPCSDLPDCPTTSETSIVIYVEEQNTTFYNTSVNSQKVNDGKQLSQENKNNTEIEPEILEFDNVIDLENPGNNSIYNPKPQWQVSKWSICSNGKKVRKVYCSVEDDSSACDSENMPLIEEPCTKGKWVSGKWSACNATCSKKSGQKFRDVICIDRQTNQSSSECNLHRKPHETKRCHLKKPCADDKLTCKDSINPSWVCASYRPMCEASAVVREKCCASCSKKRKHVRHNRRQGASD</sequence>
<evidence type="ECO:0000256" key="16">
    <source>
        <dbReference type="PROSITE-ProRule" id="PRU00276"/>
    </source>
</evidence>
<dbReference type="GO" id="GO:0046872">
    <property type="term" value="F:metal ion binding"/>
    <property type="evidence" value="ECO:0007669"/>
    <property type="project" value="UniProtKB-KW"/>
</dbReference>
<dbReference type="SUPFAM" id="SSF82895">
    <property type="entry name" value="TSP-1 type 1 repeat"/>
    <property type="match status" value="4"/>
</dbReference>
<keyword evidence="21" id="KW-1185">Reference proteome</keyword>
<feature type="binding site" evidence="14 16">
    <location>
        <position position="457"/>
    </location>
    <ligand>
        <name>Zn(2+)</name>
        <dbReference type="ChEBI" id="CHEBI:29105"/>
        <note>catalytic</note>
    </ligand>
</feature>
<feature type="active site" evidence="13 16">
    <location>
        <position position="448"/>
    </location>
</feature>
<dbReference type="PANTHER" id="PTHR13723:SF200">
    <property type="entry name" value="ADAM METALLOPEPTIDASE WITH THROMBOSPONDIN TYPE 1 MOTIF B, ISOFORM B"/>
    <property type="match status" value="1"/>
</dbReference>
<evidence type="ECO:0000256" key="18">
    <source>
        <dbReference type="SAM" id="SignalP"/>
    </source>
</evidence>
<dbReference type="Gene3D" id="2.60.120.830">
    <property type="match status" value="1"/>
</dbReference>
<comment type="caution">
    <text evidence="16">Lacks conserved residue(s) required for the propagation of feature annotation.</text>
</comment>
<dbReference type="GO" id="GO:0006508">
    <property type="term" value="P:proteolysis"/>
    <property type="evidence" value="ECO:0007669"/>
    <property type="project" value="UniProtKB-KW"/>
</dbReference>
<evidence type="ECO:0000256" key="3">
    <source>
        <dbReference type="ARBA" id="ARBA00022530"/>
    </source>
</evidence>
<dbReference type="Pfam" id="PF05986">
    <property type="entry name" value="ADAMTS_spacer1"/>
    <property type="match status" value="1"/>
</dbReference>
<feature type="binding site" evidence="14 16">
    <location>
        <position position="447"/>
    </location>
    <ligand>
        <name>Zn(2+)</name>
        <dbReference type="ChEBI" id="CHEBI:29105"/>
        <note>catalytic</note>
    </ligand>
</feature>
<evidence type="ECO:0000313" key="20">
    <source>
        <dbReference type="EMBL" id="KAL3402664.1"/>
    </source>
</evidence>
<feature type="binding site" evidence="14">
    <location>
        <position position="302"/>
    </location>
    <ligand>
        <name>Ca(2+)</name>
        <dbReference type="ChEBI" id="CHEBI:29108"/>
        <label>2</label>
    </ligand>
</feature>
<evidence type="ECO:0000259" key="19">
    <source>
        <dbReference type="PROSITE" id="PS50215"/>
    </source>
</evidence>
<feature type="disulfide bond" evidence="15">
    <location>
        <begin position="464"/>
        <end position="491"/>
    </location>
</feature>
<dbReference type="PROSITE" id="PS50092">
    <property type="entry name" value="TSP1"/>
    <property type="match status" value="4"/>
</dbReference>
<keyword evidence="7" id="KW-0677">Repeat</keyword>
<evidence type="ECO:0000256" key="13">
    <source>
        <dbReference type="PIRSR" id="PIRSR613273-1"/>
    </source>
</evidence>
<feature type="disulfide bond" evidence="15">
    <location>
        <begin position="626"/>
        <end position="638"/>
    </location>
</feature>
<dbReference type="AlphaFoldDB" id="A0ABD2XCI4"/>
<accession>A0ABD2XCI4</accession>
<feature type="compositionally biased region" description="Basic residues" evidence="17">
    <location>
        <begin position="204"/>
        <end position="226"/>
    </location>
</feature>
<dbReference type="GO" id="GO:0008237">
    <property type="term" value="F:metallopeptidase activity"/>
    <property type="evidence" value="ECO:0007669"/>
    <property type="project" value="UniProtKB-KW"/>
</dbReference>
<feature type="disulfide bond" evidence="15">
    <location>
        <begin position="615"/>
        <end position="653"/>
    </location>
</feature>
<proteinExistence type="predicted"/>
<dbReference type="PANTHER" id="PTHR13723">
    <property type="entry name" value="ADAMTS A DISINTEGRIN AND METALLOPROTEASE WITH THROMBOSPONDIN MOTIFS PROTEASE"/>
    <property type="match status" value="1"/>
</dbReference>
<feature type="binding site" evidence="14">
    <location>
        <position position="388"/>
    </location>
    <ligand>
        <name>Ca(2+)</name>
        <dbReference type="ChEBI" id="CHEBI:29108"/>
        <label>1</label>
    </ligand>
</feature>
<evidence type="ECO:0000256" key="6">
    <source>
        <dbReference type="ARBA" id="ARBA00022729"/>
    </source>
</evidence>
<evidence type="ECO:0000256" key="14">
    <source>
        <dbReference type="PIRSR" id="PIRSR613273-2"/>
    </source>
</evidence>
<evidence type="ECO:0000256" key="11">
    <source>
        <dbReference type="ARBA" id="ARBA00023157"/>
    </source>
</evidence>
<keyword evidence="5 14" id="KW-0479">Metal-binding</keyword>
<feature type="binding site" evidence="14">
    <location>
        <position position="388"/>
    </location>
    <ligand>
        <name>Ca(2+)</name>
        <dbReference type="ChEBI" id="CHEBI:29108"/>
        <label>2</label>
    </ligand>
</feature>
<dbReference type="Proteomes" id="UP001627154">
    <property type="component" value="Unassembled WGS sequence"/>
</dbReference>
<dbReference type="InterPro" id="IPR013273">
    <property type="entry name" value="ADAMTS/ADAMTS-like"/>
</dbReference>
<evidence type="ECO:0000256" key="10">
    <source>
        <dbReference type="ARBA" id="ARBA00023049"/>
    </source>
</evidence>
<keyword evidence="6 18" id="KW-0732">Signal</keyword>
<comment type="subcellular location">
    <subcellularLocation>
        <location evidence="1">Secreted</location>
        <location evidence="1">Extracellular space</location>
        <location evidence="1">Extracellular matrix</location>
    </subcellularLocation>
</comment>
<feature type="binding site" evidence="14">
    <location>
        <position position="510"/>
    </location>
    <ligand>
        <name>Ca(2+)</name>
        <dbReference type="ChEBI" id="CHEBI:29108"/>
        <label>1</label>
    </ligand>
</feature>
<feature type="disulfide bond" evidence="15">
    <location>
        <begin position="425"/>
        <end position="507"/>
    </location>
</feature>
<evidence type="ECO:0000256" key="12">
    <source>
        <dbReference type="ARBA" id="ARBA00023180"/>
    </source>
</evidence>
<name>A0ABD2XCI4_9HYME</name>
<feature type="disulfide bond" evidence="15">
    <location>
        <begin position="546"/>
        <end position="564"/>
    </location>
</feature>
<feature type="region of interest" description="Disordered" evidence="17">
    <location>
        <begin position="169"/>
        <end position="233"/>
    </location>
</feature>